<evidence type="ECO:0000256" key="5">
    <source>
        <dbReference type="ARBA" id="ARBA00023251"/>
    </source>
</evidence>
<evidence type="ECO:0000256" key="6">
    <source>
        <dbReference type="SAM" id="Phobius"/>
    </source>
</evidence>
<dbReference type="PANTHER" id="PTHR42718:SF49">
    <property type="entry name" value="EXPORT PROTEIN"/>
    <property type="match status" value="1"/>
</dbReference>
<evidence type="ECO:0000256" key="2">
    <source>
        <dbReference type="ARBA" id="ARBA00022692"/>
    </source>
</evidence>
<feature type="transmembrane region" description="Helical" evidence="6">
    <location>
        <begin position="79"/>
        <end position="98"/>
    </location>
</feature>
<gene>
    <name evidence="8" type="ORF">SAMN04490356_7098</name>
</gene>
<feature type="transmembrane region" description="Helical" evidence="6">
    <location>
        <begin position="196"/>
        <end position="216"/>
    </location>
</feature>
<feature type="transmembrane region" description="Helical" evidence="6">
    <location>
        <begin position="104"/>
        <end position="125"/>
    </location>
</feature>
<keyword evidence="5" id="KW-0046">Antibiotic resistance</keyword>
<feature type="transmembrane region" description="Helical" evidence="6">
    <location>
        <begin position="354"/>
        <end position="375"/>
    </location>
</feature>
<dbReference type="PANTHER" id="PTHR42718">
    <property type="entry name" value="MAJOR FACILITATOR SUPERFAMILY MULTIDRUG TRANSPORTER MFSC"/>
    <property type="match status" value="1"/>
</dbReference>
<feature type="domain" description="Major facilitator superfamily (MFS) profile" evidence="7">
    <location>
        <begin position="13"/>
        <end position="449"/>
    </location>
</feature>
<dbReference type="GO" id="GO:0022857">
    <property type="term" value="F:transmembrane transporter activity"/>
    <property type="evidence" value="ECO:0007669"/>
    <property type="project" value="InterPro"/>
</dbReference>
<keyword evidence="3 6" id="KW-1133">Transmembrane helix</keyword>
<dbReference type="InterPro" id="IPR020846">
    <property type="entry name" value="MFS_dom"/>
</dbReference>
<evidence type="ECO:0000259" key="7">
    <source>
        <dbReference type="PROSITE" id="PS50850"/>
    </source>
</evidence>
<keyword evidence="4 6" id="KW-0472">Membrane</keyword>
<reference evidence="9" key="1">
    <citation type="submission" date="2016-10" db="EMBL/GenBank/DDBJ databases">
        <authorList>
            <person name="Varghese N."/>
            <person name="Submissions S."/>
        </authorList>
    </citation>
    <scope>NUCLEOTIDE SEQUENCE [LARGE SCALE GENOMIC DNA]</scope>
    <source>
        <strain evidence="9">DSM 40318</strain>
    </source>
</reference>
<evidence type="ECO:0000313" key="9">
    <source>
        <dbReference type="Proteomes" id="UP000198609"/>
    </source>
</evidence>
<dbReference type="InterPro" id="IPR036259">
    <property type="entry name" value="MFS_trans_sf"/>
</dbReference>
<sequence length="463" mass="44528">MTAKNGESAGRWAPAAVSATVFCVQLDAFALNLALPGIGRDLGAAGGGLQWVVSGYLLAAGALMVGAGRLGDLYGRRRLLMAGLAVFGGASLVCALAPSLRVLVGARVVQGAGGAMAMPAGLALLTNACSPGSRARVMGRALGVGGVATVCGPYVGGVLTEAVSWRAVCWLNVPLALLAAVCAARAGESRDTTAPASVDVAGLVTATGALAALAVLVDRGQLWGWVSGRSAVALALAVGLGAVFVRHERAAAHPLVDLALFGNRPFVALTAAGAAANTATVVVLFAVPLALQGPWRLSAAGAGAAFLAPAAAMALAGPVAGRIRTADAVRAMAGALVLGAAALGAATAAPTLPVFLVAVTGCGAALGVAGALTLIATQAVVRPDRAGEASGVTKTVITTAAGLGVTLSGPAAGAHGTATATAVDAALMAAGGCCLAGAALLVLTTVRPGGARGGRSAADGCPD</sequence>
<feature type="transmembrane region" description="Helical" evidence="6">
    <location>
        <begin position="222"/>
        <end position="245"/>
    </location>
</feature>
<dbReference type="Gene3D" id="1.20.1720.10">
    <property type="entry name" value="Multidrug resistance protein D"/>
    <property type="match status" value="1"/>
</dbReference>
<feature type="transmembrane region" description="Helical" evidence="6">
    <location>
        <begin position="163"/>
        <end position="184"/>
    </location>
</feature>
<feature type="transmembrane region" description="Helical" evidence="6">
    <location>
        <begin position="137"/>
        <end position="157"/>
    </location>
</feature>
<dbReference type="GO" id="GO:0005886">
    <property type="term" value="C:plasma membrane"/>
    <property type="evidence" value="ECO:0007669"/>
    <property type="project" value="UniProtKB-SubCell"/>
</dbReference>
<dbReference type="InterPro" id="IPR011701">
    <property type="entry name" value="MFS"/>
</dbReference>
<name>A0A1H4Y7I8_STRMJ</name>
<feature type="transmembrane region" description="Helical" evidence="6">
    <location>
        <begin position="328"/>
        <end position="348"/>
    </location>
</feature>
<dbReference type="EMBL" id="FNST01000002">
    <property type="protein sequence ID" value="SED13807.1"/>
    <property type="molecule type" value="Genomic_DNA"/>
</dbReference>
<feature type="transmembrane region" description="Helical" evidence="6">
    <location>
        <begin position="266"/>
        <end position="291"/>
    </location>
</feature>
<feature type="transmembrane region" description="Helical" evidence="6">
    <location>
        <begin position="12"/>
        <end position="35"/>
    </location>
</feature>
<dbReference type="GO" id="GO:0046677">
    <property type="term" value="P:response to antibiotic"/>
    <property type="evidence" value="ECO:0007669"/>
    <property type="project" value="UniProtKB-KW"/>
</dbReference>
<organism evidence="8 9">
    <name type="scientific">Streptomyces melanosporofaciens</name>
    <dbReference type="NCBI Taxonomy" id="67327"/>
    <lineage>
        <taxon>Bacteria</taxon>
        <taxon>Bacillati</taxon>
        <taxon>Actinomycetota</taxon>
        <taxon>Actinomycetes</taxon>
        <taxon>Kitasatosporales</taxon>
        <taxon>Streptomycetaceae</taxon>
        <taxon>Streptomyces</taxon>
        <taxon>Streptomyces violaceusniger group</taxon>
    </lineage>
</organism>
<dbReference type="SUPFAM" id="SSF103473">
    <property type="entry name" value="MFS general substrate transporter"/>
    <property type="match status" value="1"/>
</dbReference>
<keyword evidence="2 6" id="KW-0812">Transmembrane</keyword>
<dbReference type="AlphaFoldDB" id="A0A1H4Y7I8"/>
<feature type="transmembrane region" description="Helical" evidence="6">
    <location>
        <begin position="47"/>
        <end position="67"/>
    </location>
</feature>
<evidence type="ECO:0000313" key="8">
    <source>
        <dbReference type="EMBL" id="SED13807.1"/>
    </source>
</evidence>
<dbReference type="Pfam" id="PF07690">
    <property type="entry name" value="MFS_1"/>
    <property type="match status" value="1"/>
</dbReference>
<feature type="transmembrane region" description="Helical" evidence="6">
    <location>
        <begin position="425"/>
        <end position="446"/>
    </location>
</feature>
<dbReference type="Gene3D" id="1.20.1250.20">
    <property type="entry name" value="MFS general substrate transporter like domains"/>
    <property type="match status" value="1"/>
</dbReference>
<accession>A0A1H4Y7I8</accession>
<feature type="transmembrane region" description="Helical" evidence="6">
    <location>
        <begin position="297"/>
        <end position="316"/>
    </location>
</feature>
<dbReference type="RefSeq" id="WP_093467385.1">
    <property type="nucleotide sequence ID" value="NZ_FNST01000002.1"/>
</dbReference>
<keyword evidence="9" id="KW-1185">Reference proteome</keyword>
<evidence type="ECO:0000256" key="1">
    <source>
        <dbReference type="ARBA" id="ARBA00004651"/>
    </source>
</evidence>
<evidence type="ECO:0000256" key="3">
    <source>
        <dbReference type="ARBA" id="ARBA00022989"/>
    </source>
</evidence>
<proteinExistence type="predicted"/>
<dbReference type="PROSITE" id="PS50850">
    <property type="entry name" value="MFS"/>
    <property type="match status" value="1"/>
</dbReference>
<protein>
    <submittedName>
        <fullName evidence="8">Predicted arabinose efflux permease, MFS family</fullName>
    </submittedName>
</protein>
<feature type="transmembrane region" description="Helical" evidence="6">
    <location>
        <begin position="396"/>
        <end position="413"/>
    </location>
</feature>
<comment type="subcellular location">
    <subcellularLocation>
        <location evidence="1">Cell membrane</location>
        <topology evidence="1">Multi-pass membrane protein</topology>
    </subcellularLocation>
</comment>
<dbReference type="Proteomes" id="UP000198609">
    <property type="component" value="Unassembled WGS sequence"/>
</dbReference>
<evidence type="ECO:0000256" key="4">
    <source>
        <dbReference type="ARBA" id="ARBA00023136"/>
    </source>
</evidence>
<dbReference type="CDD" id="cd17321">
    <property type="entry name" value="MFS_MMR_MDR_like"/>
    <property type="match status" value="1"/>
</dbReference>